<dbReference type="SUPFAM" id="SSF82689">
    <property type="entry name" value="Mechanosensitive channel protein MscS (YggB), C-terminal domain"/>
    <property type="match status" value="1"/>
</dbReference>
<dbReference type="PANTHER" id="PTHR30221:SF1">
    <property type="entry name" value="SMALL-CONDUCTANCE MECHANOSENSITIVE CHANNEL"/>
    <property type="match status" value="1"/>
</dbReference>
<dbReference type="SUPFAM" id="SSF82861">
    <property type="entry name" value="Mechanosensitive channel protein MscS (YggB), transmembrane region"/>
    <property type="match status" value="1"/>
</dbReference>
<dbReference type="PROSITE" id="PS01246">
    <property type="entry name" value="UPF0003"/>
    <property type="match status" value="1"/>
</dbReference>
<comment type="similarity">
    <text evidence="2">Belongs to the MscS (TC 1.A.23) family.</text>
</comment>
<dbReference type="AlphaFoldDB" id="A0A9D9N8E0"/>
<dbReference type="Gene3D" id="3.30.70.100">
    <property type="match status" value="1"/>
</dbReference>
<dbReference type="InterPro" id="IPR049278">
    <property type="entry name" value="MS_channel_C"/>
</dbReference>
<feature type="transmembrane region" description="Helical" evidence="7">
    <location>
        <begin position="93"/>
        <end position="123"/>
    </location>
</feature>
<evidence type="ECO:0000313" key="11">
    <source>
        <dbReference type="Proteomes" id="UP000823618"/>
    </source>
</evidence>
<feature type="transmembrane region" description="Helical" evidence="7">
    <location>
        <begin position="64"/>
        <end position="87"/>
    </location>
</feature>
<evidence type="ECO:0000256" key="6">
    <source>
        <dbReference type="ARBA" id="ARBA00023136"/>
    </source>
</evidence>
<accession>A0A9D9N8E0</accession>
<keyword evidence="5 7" id="KW-1133">Transmembrane helix</keyword>
<dbReference type="Pfam" id="PF00924">
    <property type="entry name" value="MS_channel_2nd"/>
    <property type="match status" value="1"/>
</dbReference>
<dbReference type="Gene3D" id="2.30.30.60">
    <property type="match status" value="1"/>
</dbReference>
<keyword evidence="3" id="KW-1003">Cell membrane</keyword>
<evidence type="ECO:0000256" key="1">
    <source>
        <dbReference type="ARBA" id="ARBA00004651"/>
    </source>
</evidence>
<dbReference type="InterPro" id="IPR010920">
    <property type="entry name" value="LSM_dom_sf"/>
</dbReference>
<reference evidence="10" key="1">
    <citation type="submission" date="2020-10" db="EMBL/GenBank/DDBJ databases">
        <authorList>
            <person name="Gilroy R."/>
        </authorList>
    </citation>
    <scope>NUCLEOTIDE SEQUENCE</scope>
    <source>
        <strain evidence="10">E3-2379</strain>
    </source>
</reference>
<comment type="caution">
    <text evidence="10">The sequence shown here is derived from an EMBL/GenBank/DDBJ whole genome shotgun (WGS) entry which is preliminary data.</text>
</comment>
<dbReference type="Pfam" id="PF21082">
    <property type="entry name" value="MS_channel_3rd"/>
    <property type="match status" value="1"/>
</dbReference>
<dbReference type="InterPro" id="IPR011014">
    <property type="entry name" value="MscS_channel_TM-2"/>
</dbReference>
<evidence type="ECO:0000256" key="7">
    <source>
        <dbReference type="SAM" id="Phobius"/>
    </source>
</evidence>
<feature type="transmembrane region" description="Helical" evidence="7">
    <location>
        <begin position="20"/>
        <end position="44"/>
    </location>
</feature>
<evidence type="ECO:0000256" key="5">
    <source>
        <dbReference type="ARBA" id="ARBA00022989"/>
    </source>
</evidence>
<dbReference type="InterPro" id="IPR006685">
    <property type="entry name" value="MscS_channel_2nd"/>
</dbReference>
<dbReference type="EMBL" id="JADIML010000298">
    <property type="protein sequence ID" value="MBO8464328.1"/>
    <property type="molecule type" value="Genomic_DNA"/>
</dbReference>
<dbReference type="Gene3D" id="1.10.287.1260">
    <property type="match status" value="1"/>
</dbReference>
<reference evidence="10" key="2">
    <citation type="journal article" date="2021" name="PeerJ">
        <title>Extensive microbial diversity within the chicken gut microbiome revealed by metagenomics and culture.</title>
        <authorList>
            <person name="Gilroy R."/>
            <person name="Ravi A."/>
            <person name="Getino M."/>
            <person name="Pursley I."/>
            <person name="Horton D.L."/>
            <person name="Alikhan N.F."/>
            <person name="Baker D."/>
            <person name="Gharbi K."/>
            <person name="Hall N."/>
            <person name="Watson M."/>
            <person name="Adriaenssens E.M."/>
            <person name="Foster-Nyarko E."/>
            <person name="Jarju S."/>
            <person name="Secka A."/>
            <person name="Antonio M."/>
            <person name="Oren A."/>
            <person name="Chaudhuri R.R."/>
            <person name="La Ragione R."/>
            <person name="Hildebrand F."/>
            <person name="Pallen M.J."/>
        </authorList>
    </citation>
    <scope>NUCLEOTIDE SEQUENCE</scope>
    <source>
        <strain evidence="10">E3-2379</strain>
    </source>
</reference>
<dbReference type="InterPro" id="IPR023408">
    <property type="entry name" value="MscS_beta-dom_sf"/>
</dbReference>
<evidence type="ECO:0000256" key="2">
    <source>
        <dbReference type="ARBA" id="ARBA00008017"/>
    </source>
</evidence>
<dbReference type="PANTHER" id="PTHR30221">
    <property type="entry name" value="SMALL-CONDUCTANCE MECHANOSENSITIVE CHANNEL"/>
    <property type="match status" value="1"/>
</dbReference>
<dbReference type="InterPro" id="IPR045275">
    <property type="entry name" value="MscS_archaea/bacteria_type"/>
</dbReference>
<evidence type="ECO:0000259" key="8">
    <source>
        <dbReference type="Pfam" id="PF00924"/>
    </source>
</evidence>
<dbReference type="GO" id="GO:0008381">
    <property type="term" value="F:mechanosensitive monoatomic ion channel activity"/>
    <property type="evidence" value="ECO:0007669"/>
    <property type="project" value="InterPro"/>
</dbReference>
<dbReference type="InterPro" id="IPR011066">
    <property type="entry name" value="MscS_channel_C_sf"/>
</dbReference>
<dbReference type="SUPFAM" id="SSF50182">
    <property type="entry name" value="Sm-like ribonucleoproteins"/>
    <property type="match status" value="1"/>
</dbReference>
<dbReference type="InterPro" id="IPR006686">
    <property type="entry name" value="MscS_channel_CS"/>
</dbReference>
<protein>
    <submittedName>
        <fullName evidence="10">Mechanosensitive ion channel</fullName>
    </submittedName>
</protein>
<comment type="subcellular location">
    <subcellularLocation>
        <location evidence="1">Cell membrane</location>
        <topology evidence="1">Multi-pass membrane protein</topology>
    </subcellularLocation>
</comment>
<evidence type="ECO:0000313" key="10">
    <source>
        <dbReference type="EMBL" id="MBO8464328.1"/>
    </source>
</evidence>
<keyword evidence="6 7" id="KW-0472">Membrane</keyword>
<gene>
    <name evidence="10" type="ORF">IAC13_10395</name>
</gene>
<dbReference type="Proteomes" id="UP000823618">
    <property type="component" value="Unassembled WGS sequence"/>
</dbReference>
<name>A0A9D9N8E0_9FIRM</name>
<feature type="domain" description="Mechanosensitive ion channel MscS" evidence="8">
    <location>
        <begin position="110"/>
        <end position="178"/>
    </location>
</feature>
<dbReference type="GO" id="GO:0005886">
    <property type="term" value="C:plasma membrane"/>
    <property type="evidence" value="ECO:0007669"/>
    <property type="project" value="UniProtKB-SubCell"/>
</dbReference>
<evidence type="ECO:0000259" key="9">
    <source>
        <dbReference type="Pfam" id="PF21082"/>
    </source>
</evidence>
<sequence>MKQKTIEKTLKYADKLLDWIVQKVGDLALCVFIIVVGFKIVAFIKKMLKKGFQRHNMDPSVASFLVSFVDIGLKTILLIWCIGILGVEMSSVIAILGSASIAIGLAVQGSLSNIAGGVLILLLKPFQVGDYIIEDNKKNEGTVVAIDIFYTRLHTVDNKTVVIPNGILANSSLTNVTRQDKRRIDIFLGISYDESIVKVKALLAKIIEREENILQDEESEVVIFVNDFEESTVSIGIRAWAPMDLYWKTRWSLLEHIKEEFDRENISFPYNQLDVHVVSDNGKKEIVS</sequence>
<evidence type="ECO:0000256" key="4">
    <source>
        <dbReference type="ARBA" id="ARBA00022692"/>
    </source>
</evidence>
<organism evidence="10 11">
    <name type="scientific">Candidatus Scybalomonas excrementavium</name>
    <dbReference type="NCBI Taxonomy" id="2840943"/>
    <lineage>
        <taxon>Bacteria</taxon>
        <taxon>Bacillati</taxon>
        <taxon>Bacillota</taxon>
        <taxon>Clostridia</taxon>
        <taxon>Lachnospirales</taxon>
        <taxon>Lachnospiraceae</taxon>
        <taxon>Lachnospiraceae incertae sedis</taxon>
        <taxon>Candidatus Scybalomonas</taxon>
    </lineage>
</organism>
<keyword evidence="4 7" id="KW-0812">Transmembrane</keyword>
<evidence type="ECO:0000256" key="3">
    <source>
        <dbReference type="ARBA" id="ARBA00022475"/>
    </source>
</evidence>
<feature type="domain" description="Mechanosensitive ion channel MscS C-terminal" evidence="9">
    <location>
        <begin position="189"/>
        <end position="268"/>
    </location>
</feature>
<proteinExistence type="inferred from homology"/>